<dbReference type="AlphaFoldDB" id="A0A9W8H0C1"/>
<dbReference type="OrthoDB" id="5560891at2759"/>
<keyword evidence="2" id="KW-1185">Reference proteome</keyword>
<dbReference type="EMBL" id="JANBUH010000001">
    <property type="protein sequence ID" value="KAJ2757429.1"/>
    <property type="molecule type" value="Genomic_DNA"/>
</dbReference>
<organism evidence="1 2">
    <name type="scientific">Coemansia pectinata</name>
    <dbReference type="NCBI Taxonomy" id="1052879"/>
    <lineage>
        <taxon>Eukaryota</taxon>
        <taxon>Fungi</taxon>
        <taxon>Fungi incertae sedis</taxon>
        <taxon>Zoopagomycota</taxon>
        <taxon>Kickxellomycotina</taxon>
        <taxon>Kickxellomycetes</taxon>
        <taxon>Kickxellales</taxon>
        <taxon>Kickxellaceae</taxon>
        <taxon>Coemansia</taxon>
    </lineage>
</organism>
<evidence type="ECO:0000313" key="2">
    <source>
        <dbReference type="Proteomes" id="UP001140011"/>
    </source>
</evidence>
<proteinExistence type="predicted"/>
<name>A0A9W8H0C1_9FUNG</name>
<accession>A0A9W8H0C1</accession>
<sequence>MSTFSPFQFLPPHIVRLIVDHVTGSSRVVFDGVCANSHEYGFLLKPLLWVCHNFRAVAYSRYCNNFELNLFSLSFGDLDKHHSLVCRTDVNYRTLNHLGYPTHHLARDITVFMDERTVYSGEALGMVSRAPYNGCSFPLARMLAFIFVKDTADRVDEDIWNDSLIVGTNIGAFVKRIKQMAPSVGGIRVKAANRGSMPGIANQYFGDLASQFYQLASRVEYNYHCYTEDSTRLQLDMISNLTHISYTSDSSIGNVNQFIQLARQNALTLQSLIFECEEDLDVLGLVQDAEGNHVAYPRLLTLKLLAVSIFDELEQPVFHGAAPFPIIQRLRIECDRPFADDTFFRGNAATLEWLDVRLDRLSASMLRRFKVFAPGSHPKLRVVKLQYTDDFGSELFASPADALQFMYSIGLGVAVQEYSQASIPANPELAFSPLGSHACIQVLSLPTLHPDLWQIISLIKSLPLLSDLHTSFPCLGPIPDGVDLDELPEHIISNHAPIGRIFRCWHLNKYFVTNFTDLTVCVLLLALACPNFDYAATSSYERKWFMEMLEKDIDSDRFKPYASRLRRLLFNGWDEKQD</sequence>
<comment type="caution">
    <text evidence="1">The sequence shown here is derived from an EMBL/GenBank/DDBJ whole genome shotgun (WGS) entry which is preliminary data.</text>
</comment>
<gene>
    <name evidence="1" type="ORF">GGI19_000030</name>
</gene>
<dbReference type="Proteomes" id="UP001140011">
    <property type="component" value="Unassembled WGS sequence"/>
</dbReference>
<protein>
    <submittedName>
        <fullName evidence="1">Uncharacterized protein</fullName>
    </submittedName>
</protein>
<evidence type="ECO:0000313" key="1">
    <source>
        <dbReference type="EMBL" id="KAJ2757429.1"/>
    </source>
</evidence>
<reference evidence="1" key="1">
    <citation type="submission" date="2022-07" db="EMBL/GenBank/DDBJ databases">
        <title>Phylogenomic reconstructions and comparative analyses of Kickxellomycotina fungi.</title>
        <authorList>
            <person name="Reynolds N.K."/>
            <person name="Stajich J.E."/>
            <person name="Barry K."/>
            <person name="Grigoriev I.V."/>
            <person name="Crous P."/>
            <person name="Smith M.E."/>
        </authorList>
    </citation>
    <scope>NUCLEOTIDE SEQUENCE</scope>
    <source>
        <strain evidence="1">BCRC 34297</strain>
    </source>
</reference>